<protein>
    <submittedName>
        <fullName evidence="3">Uncharacterized protein</fullName>
    </submittedName>
</protein>
<dbReference type="EMBL" id="CADCWL010000038">
    <property type="protein sequence ID" value="CAA9552417.1"/>
    <property type="molecule type" value="Genomic_DNA"/>
</dbReference>
<keyword evidence="2" id="KW-0472">Membrane</keyword>
<evidence type="ECO:0000313" key="3">
    <source>
        <dbReference type="EMBL" id="CAA9552417.1"/>
    </source>
</evidence>
<keyword evidence="2" id="KW-1133">Transmembrane helix</keyword>
<organism evidence="3">
    <name type="scientific">uncultured Thermomicrobiales bacterium</name>
    <dbReference type="NCBI Taxonomy" id="1645740"/>
    <lineage>
        <taxon>Bacteria</taxon>
        <taxon>Pseudomonadati</taxon>
        <taxon>Thermomicrobiota</taxon>
        <taxon>Thermomicrobia</taxon>
        <taxon>Thermomicrobiales</taxon>
        <taxon>environmental samples</taxon>
    </lineage>
</organism>
<feature type="transmembrane region" description="Helical" evidence="2">
    <location>
        <begin position="27"/>
        <end position="52"/>
    </location>
</feature>
<name>A0A6J4UMS8_9BACT</name>
<evidence type="ECO:0000256" key="2">
    <source>
        <dbReference type="SAM" id="Phobius"/>
    </source>
</evidence>
<feature type="transmembrane region" description="Helical" evidence="2">
    <location>
        <begin position="58"/>
        <end position="76"/>
    </location>
</feature>
<evidence type="ECO:0000256" key="1">
    <source>
        <dbReference type="SAM" id="MobiDB-lite"/>
    </source>
</evidence>
<keyword evidence="2" id="KW-0812">Transmembrane</keyword>
<sequence>MRRRTPFRPSPPRGVEPPRDPKPRDGFAHLVVVTSGIGLYLAMLWLGVVVIGDTLPRSAVMAALIVAIAGVGYVFTHQPTRPGGS</sequence>
<dbReference type="AlphaFoldDB" id="A0A6J4UMS8"/>
<gene>
    <name evidence="3" type="ORF">AVDCRST_MAG19-930</name>
</gene>
<reference evidence="3" key="1">
    <citation type="submission" date="2020-02" db="EMBL/GenBank/DDBJ databases">
        <authorList>
            <person name="Meier V. D."/>
        </authorList>
    </citation>
    <scope>NUCLEOTIDE SEQUENCE</scope>
    <source>
        <strain evidence="3">AVDCRST_MAG19</strain>
    </source>
</reference>
<proteinExistence type="predicted"/>
<accession>A0A6J4UMS8</accession>
<feature type="region of interest" description="Disordered" evidence="1">
    <location>
        <begin position="1"/>
        <end position="24"/>
    </location>
</feature>